<keyword evidence="2" id="KW-0805">Transcription regulation</keyword>
<keyword evidence="4" id="KW-0804">Transcription</keyword>
<keyword evidence="3" id="KW-0731">Sigma factor</keyword>
<keyword evidence="8" id="KW-1185">Reference proteome</keyword>
<evidence type="ECO:0000259" key="5">
    <source>
        <dbReference type="Pfam" id="PF08281"/>
    </source>
</evidence>
<dbReference type="InterPro" id="IPR053866">
    <property type="entry name" value="PhyR_sigma2"/>
</dbReference>
<organism evidence="7 8">
    <name type="scientific">Hyphobacterium marinum</name>
    <dbReference type="NCBI Taxonomy" id="3116574"/>
    <lineage>
        <taxon>Bacteria</taxon>
        <taxon>Pseudomonadati</taxon>
        <taxon>Pseudomonadota</taxon>
        <taxon>Alphaproteobacteria</taxon>
        <taxon>Maricaulales</taxon>
        <taxon>Maricaulaceae</taxon>
        <taxon>Hyphobacterium</taxon>
    </lineage>
</organism>
<protein>
    <submittedName>
        <fullName evidence="7">RNA polymerase sigma factor</fullName>
    </submittedName>
</protein>
<dbReference type="InterPro" id="IPR013324">
    <property type="entry name" value="RNA_pol_sigma_r3/r4-like"/>
</dbReference>
<evidence type="ECO:0000256" key="1">
    <source>
        <dbReference type="ARBA" id="ARBA00010641"/>
    </source>
</evidence>
<dbReference type="EMBL" id="JAZDRO010000002">
    <property type="protein sequence ID" value="MEE2566413.1"/>
    <property type="molecule type" value="Genomic_DNA"/>
</dbReference>
<dbReference type="SUPFAM" id="SSF88946">
    <property type="entry name" value="Sigma2 domain of RNA polymerase sigma factors"/>
    <property type="match status" value="1"/>
</dbReference>
<feature type="domain" description="RNA polymerase sigma factor 70 region 4 type 2" evidence="5">
    <location>
        <begin position="121"/>
        <end position="172"/>
    </location>
</feature>
<evidence type="ECO:0000256" key="3">
    <source>
        <dbReference type="ARBA" id="ARBA00023082"/>
    </source>
</evidence>
<comment type="similarity">
    <text evidence="1">Belongs to the sigma-70 factor family. ECF subfamily.</text>
</comment>
<comment type="caution">
    <text evidence="7">The sequence shown here is derived from an EMBL/GenBank/DDBJ whole genome shotgun (WGS) entry which is preliminary data.</text>
</comment>
<proteinExistence type="inferred from homology"/>
<evidence type="ECO:0000259" key="6">
    <source>
        <dbReference type="Pfam" id="PF22029"/>
    </source>
</evidence>
<dbReference type="NCBIfam" id="TIGR02937">
    <property type="entry name" value="sigma70-ECF"/>
    <property type="match status" value="1"/>
</dbReference>
<dbReference type="SUPFAM" id="SSF88659">
    <property type="entry name" value="Sigma3 and sigma4 domains of RNA polymerase sigma factors"/>
    <property type="match status" value="1"/>
</dbReference>
<dbReference type="InterPro" id="IPR014284">
    <property type="entry name" value="RNA_pol_sigma-70_dom"/>
</dbReference>
<evidence type="ECO:0000313" key="7">
    <source>
        <dbReference type="EMBL" id="MEE2566413.1"/>
    </source>
</evidence>
<gene>
    <name evidence="7" type="ORF">V0U35_06935</name>
</gene>
<evidence type="ECO:0000256" key="4">
    <source>
        <dbReference type="ARBA" id="ARBA00023163"/>
    </source>
</evidence>
<reference evidence="7 8" key="1">
    <citation type="submission" date="2024-01" db="EMBL/GenBank/DDBJ databases">
        <title>Hyphobacterium bacterium isolated from marine sediment.</title>
        <authorList>
            <person name="Zhao S."/>
        </authorList>
    </citation>
    <scope>NUCLEOTIDE SEQUENCE [LARGE SCALE GENOMIC DNA]</scope>
    <source>
        <strain evidence="7 8">Y60-23</strain>
    </source>
</reference>
<dbReference type="InterPro" id="IPR036388">
    <property type="entry name" value="WH-like_DNA-bd_sf"/>
</dbReference>
<evidence type="ECO:0000313" key="8">
    <source>
        <dbReference type="Proteomes" id="UP001310692"/>
    </source>
</evidence>
<dbReference type="Gene3D" id="1.10.10.10">
    <property type="entry name" value="Winged helix-like DNA-binding domain superfamily/Winged helix DNA-binding domain"/>
    <property type="match status" value="1"/>
</dbReference>
<name>A0ABU7LXY4_9PROT</name>
<dbReference type="InterPro" id="IPR039425">
    <property type="entry name" value="RNA_pol_sigma-70-like"/>
</dbReference>
<dbReference type="PANTHER" id="PTHR43133">
    <property type="entry name" value="RNA POLYMERASE ECF-TYPE SIGMA FACTO"/>
    <property type="match status" value="1"/>
</dbReference>
<feature type="domain" description="PhyR sigma2" evidence="6">
    <location>
        <begin position="26"/>
        <end position="79"/>
    </location>
</feature>
<accession>A0ABU7LXY4</accession>
<dbReference type="Proteomes" id="UP001310692">
    <property type="component" value="Unassembled WGS sequence"/>
</dbReference>
<dbReference type="CDD" id="cd06171">
    <property type="entry name" value="Sigma70_r4"/>
    <property type="match status" value="1"/>
</dbReference>
<dbReference type="Gene3D" id="1.10.1740.10">
    <property type="match status" value="1"/>
</dbReference>
<sequence length="183" mass="20679">MEEIISSERCFEEHMPEASREIREAIVALLPRLRRFAVTLTRNQADGDDLVQITVERAIARIDRWQDGTRLDSWMYRIMKNAWIDEVRSRQRQNKVFAPDEAGATVGFEDETIDLRLRAMSVEKAMATLPDEQRLAVALVLVEGQSYREAADIMGVPIGTLTSRLARGRDALEAILNPAKGAP</sequence>
<dbReference type="Pfam" id="PF22029">
    <property type="entry name" value="PhyR_sigma2"/>
    <property type="match status" value="1"/>
</dbReference>
<evidence type="ECO:0000256" key="2">
    <source>
        <dbReference type="ARBA" id="ARBA00023015"/>
    </source>
</evidence>
<dbReference type="Pfam" id="PF08281">
    <property type="entry name" value="Sigma70_r4_2"/>
    <property type="match status" value="1"/>
</dbReference>
<dbReference type="PANTHER" id="PTHR43133:SF25">
    <property type="entry name" value="RNA POLYMERASE SIGMA FACTOR RFAY-RELATED"/>
    <property type="match status" value="1"/>
</dbReference>
<dbReference type="InterPro" id="IPR013325">
    <property type="entry name" value="RNA_pol_sigma_r2"/>
</dbReference>
<dbReference type="InterPro" id="IPR013249">
    <property type="entry name" value="RNA_pol_sigma70_r4_t2"/>
</dbReference>